<dbReference type="EMBL" id="AVBF01000013">
    <property type="protein sequence ID" value="KGP73422.1"/>
    <property type="molecule type" value="Genomic_DNA"/>
</dbReference>
<keyword evidence="2" id="KW-1185">Reference proteome</keyword>
<dbReference type="AlphaFoldDB" id="A0A0A2TC93"/>
<dbReference type="RefSeq" id="WP_036817660.1">
    <property type="nucleotide sequence ID" value="NZ_AVBF01000013.1"/>
</dbReference>
<reference evidence="1 2" key="1">
    <citation type="journal article" date="2015" name="Stand. Genomic Sci.">
        <title>High quality draft genome sequence of the moderately halophilic bacterium Pontibacillus yanchengensis Y32(T) and comparison among Pontibacillus genomes.</title>
        <authorList>
            <person name="Huang J."/>
            <person name="Qiao Z.X."/>
            <person name="Tang J.W."/>
            <person name="Wang G."/>
        </authorList>
    </citation>
    <scope>NUCLEOTIDE SEQUENCE [LARGE SCALE GENOMIC DNA]</scope>
    <source>
        <strain evidence="1 2">Y32</strain>
    </source>
</reference>
<dbReference type="eggNOG" id="ENOG5032VNW">
    <property type="taxonomic scope" value="Bacteria"/>
</dbReference>
<evidence type="ECO:0008006" key="3">
    <source>
        <dbReference type="Google" id="ProtNLM"/>
    </source>
</evidence>
<gene>
    <name evidence="1" type="ORF">N782_05075</name>
</gene>
<organism evidence="1 2">
    <name type="scientific">Pontibacillus yanchengensis Y32</name>
    <dbReference type="NCBI Taxonomy" id="1385514"/>
    <lineage>
        <taxon>Bacteria</taxon>
        <taxon>Bacillati</taxon>
        <taxon>Bacillota</taxon>
        <taxon>Bacilli</taxon>
        <taxon>Bacillales</taxon>
        <taxon>Bacillaceae</taxon>
        <taxon>Pontibacillus</taxon>
    </lineage>
</organism>
<protein>
    <recommendedName>
        <fullName evidence="3">TetR family transcriptional regulator</fullName>
    </recommendedName>
</protein>
<comment type="caution">
    <text evidence="1">The sequence shown here is derived from an EMBL/GenBank/DDBJ whole genome shotgun (WGS) entry which is preliminary data.</text>
</comment>
<accession>A0A0A2TC93</accession>
<evidence type="ECO:0000313" key="2">
    <source>
        <dbReference type="Proteomes" id="UP000030147"/>
    </source>
</evidence>
<evidence type="ECO:0000313" key="1">
    <source>
        <dbReference type="EMBL" id="KGP73422.1"/>
    </source>
</evidence>
<dbReference type="OrthoDB" id="2856216at2"/>
<dbReference type="Proteomes" id="UP000030147">
    <property type="component" value="Unassembled WGS sequence"/>
</dbReference>
<sequence>MEHRISHDNMDDILKKLEDDYIQVLVQNESTTVEDFIEQFLYDSWDYNHQNMDLIKAVMRRYSQGDVHPVTFSGAFKEMADHLQKNLAQLDHEHNYPMLHTGLGTTTLVAIIDGMVVQYYTGTYSIEDLKNKTPQLKSMILNALSTQDMRNL</sequence>
<proteinExistence type="predicted"/>
<name>A0A0A2TC93_9BACI</name>